<organism evidence="1 2">
    <name type="scientific">Brenneria roseae subsp. americana</name>
    <dbReference type="NCBI Taxonomy" id="1508507"/>
    <lineage>
        <taxon>Bacteria</taxon>
        <taxon>Pseudomonadati</taxon>
        <taxon>Pseudomonadota</taxon>
        <taxon>Gammaproteobacteria</taxon>
        <taxon>Enterobacterales</taxon>
        <taxon>Pectobacteriaceae</taxon>
        <taxon>Brenneria</taxon>
    </lineage>
</organism>
<dbReference type="OrthoDB" id="6422160at2"/>
<dbReference type="AlphaFoldDB" id="A0A2U1TY42"/>
<keyword evidence="2" id="KW-1185">Reference proteome</keyword>
<dbReference type="Proteomes" id="UP000245138">
    <property type="component" value="Unassembled WGS sequence"/>
</dbReference>
<name>A0A2U1TY42_9GAMM</name>
<protein>
    <submittedName>
        <fullName evidence="1">Uncharacterized protein</fullName>
    </submittedName>
</protein>
<evidence type="ECO:0000313" key="2">
    <source>
        <dbReference type="Proteomes" id="UP000245138"/>
    </source>
</evidence>
<comment type="caution">
    <text evidence="1">The sequence shown here is derived from an EMBL/GenBank/DDBJ whole genome shotgun (WGS) entry which is preliminary data.</text>
</comment>
<reference evidence="1 2" key="1">
    <citation type="submission" date="2018-04" db="EMBL/GenBank/DDBJ databases">
        <title>Brenneria corticis sp.nov.</title>
        <authorList>
            <person name="Li Y."/>
        </authorList>
    </citation>
    <scope>NUCLEOTIDE SEQUENCE [LARGE SCALE GENOMIC DNA]</scope>
    <source>
        <strain evidence="1 2">LMG 27715</strain>
    </source>
</reference>
<proteinExistence type="predicted"/>
<gene>
    <name evidence="1" type="ORF">B4923_05310</name>
</gene>
<sequence>MQQDELSHALQQLTLSCITPGASEQLTLISWHGLINGYGANDILCLAGKAADGIDDFIQHWREHHPILFSQIEDYVFFACFSNWSAYR</sequence>
<dbReference type="EMBL" id="QDKJ01000003">
    <property type="protein sequence ID" value="PWC14326.1"/>
    <property type="molecule type" value="Genomic_DNA"/>
</dbReference>
<evidence type="ECO:0000313" key="1">
    <source>
        <dbReference type="EMBL" id="PWC14326.1"/>
    </source>
</evidence>
<accession>A0A2U1TY42</accession>